<dbReference type="CDD" id="cd11644">
    <property type="entry name" value="Precorrin-6Y-MT"/>
    <property type="match status" value="1"/>
</dbReference>
<dbReference type="Gene3D" id="3.30.950.10">
    <property type="entry name" value="Methyltransferase, Cobalt-precorrin-4 Transmethylase, Domain 2"/>
    <property type="match status" value="1"/>
</dbReference>
<dbReference type="Gene3D" id="3.40.50.150">
    <property type="entry name" value="Vaccinia Virus protein VP39"/>
    <property type="match status" value="1"/>
</dbReference>
<dbReference type="GO" id="GO:0032259">
    <property type="term" value="P:methylation"/>
    <property type="evidence" value="ECO:0007669"/>
    <property type="project" value="UniProtKB-KW"/>
</dbReference>
<evidence type="ECO:0000256" key="3">
    <source>
        <dbReference type="ARBA" id="ARBA00022603"/>
    </source>
</evidence>
<feature type="domain" description="Tetrapyrrole methylase" evidence="6">
    <location>
        <begin position="12"/>
        <end position="196"/>
    </location>
</feature>
<dbReference type="Proteomes" id="UP000229278">
    <property type="component" value="Unassembled WGS sequence"/>
</dbReference>
<evidence type="ECO:0000256" key="2">
    <source>
        <dbReference type="ARBA" id="ARBA00022573"/>
    </source>
</evidence>
<dbReference type="PANTHER" id="PTHR43182:SF1">
    <property type="entry name" value="COBALT-PRECORRIN-7 C(5)-METHYLTRANSFERASE"/>
    <property type="match status" value="1"/>
</dbReference>
<keyword evidence="5" id="KW-0949">S-adenosyl-L-methionine</keyword>
<dbReference type="AlphaFoldDB" id="A0A2G6PEC9"/>
<dbReference type="SUPFAM" id="SSF53790">
    <property type="entry name" value="Tetrapyrrole methylase"/>
    <property type="match status" value="1"/>
</dbReference>
<dbReference type="InterPro" id="IPR000878">
    <property type="entry name" value="4pyrrol_Mease"/>
</dbReference>
<proteinExistence type="predicted"/>
<keyword evidence="4" id="KW-0808">Transferase</keyword>
<evidence type="ECO:0000256" key="1">
    <source>
        <dbReference type="ARBA" id="ARBA00004953"/>
    </source>
</evidence>
<keyword evidence="3" id="KW-0489">Methyltransferase</keyword>
<evidence type="ECO:0000256" key="5">
    <source>
        <dbReference type="ARBA" id="ARBA00022691"/>
    </source>
</evidence>
<gene>
    <name evidence="7" type="ORF">CSA09_04945</name>
</gene>
<dbReference type="InterPro" id="IPR014777">
    <property type="entry name" value="4pyrrole_Mease_sub1"/>
</dbReference>
<dbReference type="NCBIfam" id="TIGR02469">
    <property type="entry name" value="CbiT"/>
    <property type="match status" value="1"/>
</dbReference>
<dbReference type="InterPro" id="IPR050714">
    <property type="entry name" value="Cobalamin_biosynth_MTase"/>
</dbReference>
<dbReference type="SUPFAM" id="SSF53335">
    <property type="entry name" value="S-adenosyl-L-methionine-dependent methyltransferases"/>
    <property type="match status" value="1"/>
</dbReference>
<dbReference type="NCBIfam" id="TIGR02467">
    <property type="entry name" value="CbiE"/>
    <property type="match status" value="1"/>
</dbReference>
<dbReference type="GO" id="GO:0009236">
    <property type="term" value="P:cobalamin biosynthetic process"/>
    <property type="evidence" value="ECO:0007669"/>
    <property type="project" value="UniProtKB-UniPathway"/>
</dbReference>
<dbReference type="CDD" id="cd02440">
    <property type="entry name" value="AdoMet_MTases"/>
    <property type="match status" value="1"/>
</dbReference>
<evidence type="ECO:0000259" key="6">
    <source>
        <dbReference type="Pfam" id="PF00590"/>
    </source>
</evidence>
<organism evidence="7 8">
    <name type="scientific">Candidatus Contendibacter odensensis</name>
    <dbReference type="NCBI Taxonomy" id="1400860"/>
    <lineage>
        <taxon>Bacteria</taxon>
        <taxon>Pseudomonadati</taxon>
        <taxon>Pseudomonadota</taxon>
        <taxon>Gammaproteobacteria</taxon>
        <taxon>Candidatus Competibacteraceae</taxon>
        <taxon>Candidatus Contendibacter</taxon>
    </lineage>
</organism>
<dbReference type="PIRSF" id="PIRSF036428">
    <property type="entry name" value="CobL"/>
    <property type="match status" value="1"/>
</dbReference>
<dbReference type="Gene3D" id="3.40.1010.10">
    <property type="entry name" value="Cobalt-precorrin-4 Transmethylase, Domain 1"/>
    <property type="match status" value="1"/>
</dbReference>
<dbReference type="PANTHER" id="PTHR43182">
    <property type="entry name" value="COBALT-PRECORRIN-6B C(15)-METHYLTRANSFERASE (DECARBOXYLATING)"/>
    <property type="match status" value="1"/>
</dbReference>
<protein>
    <submittedName>
        <fullName evidence="7">Cobalamin biosynthesis bifunctional protein CbiET</fullName>
    </submittedName>
</protein>
<dbReference type="EMBL" id="PDTV01000011">
    <property type="protein sequence ID" value="PIE82898.1"/>
    <property type="molecule type" value="Genomic_DNA"/>
</dbReference>
<dbReference type="InterPro" id="IPR035996">
    <property type="entry name" value="4pyrrol_Methylase_sf"/>
</dbReference>
<dbReference type="InterPro" id="IPR014776">
    <property type="entry name" value="4pyrrole_Mease_sub2"/>
</dbReference>
<accession>A0A2G6PEC9</accession>
<sequence length="416" mass="45675">MTLITGWSGSPVHVIGMGINTGTLEQTAQTALEQAELIIGSKAHLALFSGLNAEKCPYPSPMSGLPDLLSRNMQRRIVLLASGDPLFHGIGSTIARYLPAEHLHFHPNVSSLQAAFARRGRAWQQTRWFSLHGKPLASLRAILHRHRQYALLTDRRNTPPAIARELVKTGFGDSDLWVAEDLGAPKERFQHFRATDLLATNTEFSALNVIILETHDAVSILPEFPGIPDEHFSTDGSEPGKGLITKREVRLMILSLLAPRSGDIGWDVGAGCGGVSVEWARWNPDSTIYAIEYHPERLNHLGINRERFGVISNLNIVAARAPEALDDLSDPHAVFIGGSSGNLLTMLNTVWARLQPGGRLVASAVTEDSRVDLHQFAHNRDAIWSELSIARGKMLAGQRILQPYLPIVLMKVEKPA</sequence>
<comment type="pathway">
    <text evidence="1">Cofactor biosynthesis; adenosylcobalamin biosynthesis.</text>
</comment>
<dbReference type="InterPro" id="IPR014008">
    <property type="entry name" value="Cbl_synth_MTase_CbiT"/>
</dbReference>
<dbReference type="InterPro" id="IPR012818">
    <property type="entry name" value="CbiE"/>
</dbReference>
<comment type="caution">
    <text evidence="7">The sequence shown here is derived from an EMBL/GenBank/DDBJ whole genome shotgun (WGS) entry which is preliminary data.</text>
</comment>
<reference evidence="7 8" key="1">
    <citation type="submission" date="2017-10" db="EMBL/GenBank/DDBJ databases">
        <title>Novel microbial diversity and functional potential in the marine mammal oral microbiome.</title>
        <authorList>
            <person name="Dudek N.K."/>
            <person name="Sun C.L."/>
            <person name="Burstein D."/>
            <person name="Kantor R.S."/>
            <person name="Aliaga Goltsman D.S."/>
            <person name="Bik E.M."/>
            <person name="Thomas B.C."/>
            <person name="Banfield J.F."/>
            <person name="Relman D.A."/>
        </authorList>
    </citation>
    <scope>NUCLEOTIDE SEQUENCE [LARGE SCALE GENOMIC DNA]</scope>
    <source>
        <strain evidence="7">DOLJORAL78_50_517</strain>
    </source>
</reference>
<evidence type="ECO:0000256" key="4">
    <source>
        <dbReference type="ARBA" id="ARBA00022679"/>
    </source>
</evidence>
<dbReference type="GO" id="GO:0008276">
    <property type="term" value="F:protein methyltransferase activity"/>
    <property type="evidence" value="ECO:0007669"/>
    <property type="project" value="InterPro"/>
</dbReference>
<dbReference type="Pfam" id="PF00590">
    <property type="entry name" value="TP_methylase"/>
    <property type="match status" value="1"/>
</dbReference>
<name>A0A2G6PEC9_9GAMM</name>
<keyword evidence="2" id="KW-0169">Cobalamin biosynthesis</keyword>
<dbReference type="UniPathway" id="UPA00148"/>
<dbReference type="InterPro" id="IPR006365">
    <property type="entry name" value="Cbl_synth_CobL"/>
</dbReference>
<dbReference type="InterPro" id="IPR029063">
    <property type="entry name" value="SAM-dependent_MTases_sf"/>
</dbReference>
<evidence type="ECO:0000313" key="8">
    <source>
        <dbReference type="Proteomes" id="UP000229278"/>
    </source>
</evidence>
<evidence type="ECO:0000313" key="7">
    <source>
        <dbReference type="EMBL" id="PIE82898.1"/>
    </source>
</evidence>